<dbReference type="Proteomes" id="UP000628840">
    <property type="component" value="Unassembled WGS sequence"/>
</dbReference>
<organism evidence="2 3">
    <name type="scientific">Halarchaeum grantii</name>
    <dbReference type="NCBI Taxonomy" id="1193105"/>
    <lineage>
        <taxon>Archaea</taxon>
        <taxon>Methanobacteriati</taxon>
        <taxon>Methanobacteriota</taxon>
        <taxon>Stenosarchaea group</taxon>
        <taxon>Halobacteria</taxon>
        <taxon>Halobacteriales</taxon>
        <taxon>Halobacteriaceae</taxon>
    </lineage>
</organism>
<gene>
    <name evidence="2" type="ORF">GCM10009037_14500</name>
</gene>
<dbReference type="Pfam" id="PF01927">
    <property type="entry name" value="Mut7-C"/>
    <property type="match status" value="1"/>
</dbReference>
<dbReference type="RefSeq" id="WP_188881705.1">
    <property type="nucleotide sequence ID" value="NZ_BMPF01000002.1"/>
</dbReference>
<evidence type="ECO:0000313" key="3">
    <source>
        <dbReference type="Proteomes" id="UP000628840"/>
    </source>
</evidence>
<proteinExistence type="predicted"/>
<dbReference type="InterPro" id="IPR002782">
    <property type="entry name" value="Mut7-C_RNAse_dom"/>
</dbReference>
<protein>
    <recommendedName>
        <fullName evidence="1">Mut7-C RNAse domain-containing protein</fullName>
    </recommendedName>
</protein>
<reference evidence="2 3" key="1">
    <citation type="journal article" date="2019" name="Int. J. Syst. Evol. Microbiol.">
        <title>The Global Catalogue of Microorganisms (GCM) 10K type strain sequencing project: providing services to taxonomists for standard genome sequencing and annotation.</title>
        <authorList>
            <consortium name="The Broad Institute Genomics Platform"/>
            <consortium name="The Broad Institute Genome Sequencing Center for Infectious Disease"/>
            <person name="Wu L."/>
            <person name="Ma J."/>
        </authorList>
    </citation>
    <scope>NUCLEOTIDE SEQUENCE [LARGE SCALE GENOMIC DNA]</scope>
    <source>
        <strain evidence="2 3">JCM 19585</strain>
    </source>
</reference>
<dbReference type="PANTHER" id="PTHR39081:SF1">
    <property type="entry name" value="MUT7-C RNASE DOMAIN-CONTAINING PROTEIN"/>
    <property type="match status" value="1"/>
</dbReference>
<accession>A0A830F1Q3</accession>
<dbReference type="EMBL" id="BMPF01000002">
    <property type="protein sequence ID" value="GGL31976.1"/>
    <property type="molecule type" value="Genomic_DNA"/>
</dbReference>
<keyword evidence="3" id="KW-1185">Reference proteome</keyword>
<evidence type="ECO:0000313" key="2">
    <source>
        <dbReference type="EMBL" id="GGL31976.1"/>
    </source>
</evidence>
<evidence type="ECO:0000259" key="1">
    <source>
        <dbReference type="Pfam" id="PF01927"/>
    </source>
</evidence>
<feature type="domain" description="Mut7-C RNAse" evidence="1">
    <location>
        <begin position="9"/>
        <end position="146"/>
    </location>
</feature>
<dbReference type="PANTHER" id="PTHR39081">
    <property type="entry name" value="MUT7-C DOMAIN-CONTAINING PROTEIN"/>
    <property type="match status" value="1"/>
</dbReference>
<dbReference type="OrthoDB" id="1266at2157"/>
<comment type="caution">
    <text evidence="2">The sequence shown here is derived from an EMBL/GenBank/DDBJ whole genome shotgun (WGS) entry which is preliminary data.</text>
</comment>
<dbReference type="AlphaFoldDB" id="A0A830F1Q3"/>
<sequence length="150" mass="17005">MRAPEDTALLLDVMCGKLARLLRMCGYDAAYALDRGVEDDERLRELARREGRVLLTRDEELARRTAASVLLRTRHVDDQLRELADAGFELALPAEPRRCASCNGPLERADPPHPEYVPNDAEAVWVCTNCGQRYWKGSHWDDVETRLTGL</sequence>
<name>A0A830F1Q3_9EURY</name>